<evidence type="ECO:0000256" key="6">
    <source>
        <dbReference type="ARBA" id="ARBA00022932"/>
    </source>
</evidence>
<keyword evidence="12" id="KW-1185">Reference proteome</keyword>
<evidence type="ECO:0000256" key="4">
    <source>
        <dbReference type="ARBA" id="ARBA00022695"/>
    </source>
</evidence>
<comment type="caution">
    <text evidence="11">The sequence shown here is derived from an EMBL/GenBank/DDBJ whole genome shotgun (WGS) entry which is preliminary data.</text>
</comment>
<gene>
    <name evidence="11" type="ORF">C7456_103196</name>
</gene>
<keyword evidence="4" id="KW-0548">Nucleotidyltransferase</keyword>
<evidence type="ECO:0000256" key="7">
    <source>
        <dbReference type="ARBA" id="ARBA00034754"/>
    </source>
</evidence>
<dbReference type="AlphaFoldDB" id="A0A316IEN6"/>
<dbReference type="EC" id="2.7.7.7" evidence="1 9"/>
<comment type="similarity">
    <text evidence="7">Belongs to the DNA polymerase HolA subunit family.</text>
</comment>
<keyword evidence="6" id="KW-0239">DNA-directed DNA polymerase</keyword>
<dbReference type="GO" id="GO:0003677">
    <property type="term" value="F:DNA binding"/>
    <property type="evidence" value="ECO:0007669"/>
    <property type="project" value="InterPro"/>
</dbReference>
<keyword evidence="3" id="KW-0808">Transferase</keyword>
<keyword evidence="5" id="KW-0235">DNA replication</keyword>
<evidence type="ECO:0000259" key="10">
    <source>
        <dbReference type="Pfam" id="PF06144"/>
    </source>
</evidence>
<organism evidence="11 12">
    <name type="scientific">Fulvimonas soli</name>
    <dbReference type="NCBI Taxonomy" id="155197"/>
    <lineage>
        <taxon>Bacteria</taxon>
        <taxon>Pseudomonadati</taxon>
        <taxon>Pseudomonadota</taxon>
        <taxon>Gammaproteobacteria</taxon>
        <taxon>Lysobacterales</taxon>
        <taxon>Rhodanobacteraceae</taxon>
        <taxon>Fulvimonas</taxon>
    </lineage>
</organism>
<evidence type="ECO:0000313" key="12">
    <source>
        <dbReference type="Proteomes" id="UP000245812"/>
    </source>
</evidence>
<dbReference type="InterPro" id="IPR008921">
    <property type="entry name" value="DNA_pol3_clamp-load_cplx_C"/>
</dbReference>
<dbReference type="RefSeq" id="WP_109722653.1">
    <property type="nucleotide sequence ID" value="NZ_MSZV01000061.1"/>
</dbReference>
<dbReference type="Gene3D" id="1.10.8.60">
    <property type="match status" value="1"/>
</dbReference>
<dbReference type="CDD" id="cd18138">
    <property type="entry name" value="HLD_clamp_pol_III_delta"/>
    <property type="match status" value="1"/>
</dbReference>
<dbReference type="PANTHER" id="PTHR34388">
    <property type="entry name" value="DNA POLYMERASE III SUBUNIT DELTA"/>
    <property type="match status" value="1"/>
</dbReference>
<name>A0A316IEN6_9GAMM</name>
<dbReference type="Pfam" id="PF06144">
    <property type="entry name" value="DNA_pol3_delta"/>
    <property type="match status" value="1"/>
</dbReference>
<dbReference type="InterPro" id="IPR027417">
    <property type="entry name" value="P-loop_NTPase"/>
</dbReference>
<protein>
    <recommendedName>
        <fullName evidence="2 9">DNA polymerase III subunit delta</fullName>
        <ecNumber evidence="1 9">2.7.7.7</ecNumber>
    </recommendedName>
</protein>
<dbReference type="OrthoDB" id="9770982at2"/>
<dbReference type="GO" id="GO:0006261">
    <property type="term" value="P:DNA-templated DNA replication"/>
    <property type="evidence" value="ECO:0007669"/>
    <property type="project" value="TreeGrafter"/>
</dbReference>
<dbReference type="GO" id="GO:0009360">
    <property type="term" value="C:DNA polymerase III complex"/>
    <property type="evidence" value="ECO:0007669"/>
    <property type="project" value="UniProtKB-UniRule"/>
</dbReference>
<evidence type="ECO:0000256" key="1">
    <source>
        <dbReference type="ARBA" id="ARBA00012417"/>
    </source>
</evidence>
<reference evidence="11 12" key="1">
    <citation type="submission" date="2018-05" db="EMBL/GenBank/DDBJ databases">
        <title>Genomic Encyclopedia of Type Strains, Phase IV (KMG-IV): sequencing the most valuable type-strain genomes for metagenomic binning, comparative biology and taxonomic classification.</title>
        <authorList>
            <person name="Goeker M."/>
        </authorList>
    </citation>
    <scope>NUCLEOTIDE SEQUENCE [LARGE SCALE GENOMIC DNA]</scope>
    <source>
        <strain evidence="11 12">DSM 14263</strain>
    </source>
</reference>
<dbReference type="SUPFAM" id="SSF48019">
    <property type="entry name" value="post-AAA+ oligomerization domain-like"/>
    <property type="match status" value="1"/>
</dbReference>
<dbReference type="Gene3D" id="1.20.272.10">
    <property type="match status" value="1"/>
</dbReference>
<sequence length="343" mass="36963">MPLGPAQWQKVLAGDRLAPAYLLAGEELLVLEAADALRAQARRLGYGERVVLDAGQHFDWDELARSAAGLSLFATQRLIDLRLPGGRPGTEGAKAIAEFCAAPPPDTSLLVTATEWSSKHEGAWTKKLDEAGVMVVFNAPRPNEWSAWIGARLATRGLAATPDAVALLAERVEGNLLAAAQEIDKLAVLVGAASGRDAPPRIDATQMEQLVADSARYDAFKLTDAAFAGEGGRALHILAGLRAEGEELIGLMGWLVNQLQLALRLANARDLAAQARAERLWPAREQLFRKALRRAPREHWQACLARAARIDRIAKGREQGDAWLEAERLIAAIAEPRAAQALA</sequence>
<dbReference type="InterPro" id="IPR010372">
    <property type="entry name" value="DNA_pol3_delta_N"/>
</dbReference>
<dbReference type="NCBIfam" id="TIGR01128">
    <property type="entry name" value="holA"/>
    <property type="match status" value="1"/>
</dbReference>
<comment type="catalytic activity">
    <reaction evidence="8">
        <text>DNA(n) + a 2'-deoxyribonucleoside 5'-triphosphate = DNA(n+1) + diphosphate</text>
        <dbReference type="Rhea" id="RHEA:22508"/>
        <dbReference type="Rhea" id="RHEA-COMP:17339"/>
        <dbReference type="Rhea" id="RHEA-COMP:17340"/>
        <dbReference type="ChEBI" id="CHEBI:33019"/>
        <dbReference type="ChEBI" id="CHEBI:61560"/>
        <dbReference type="ChEBI" id="CHEBI:173112"/>
        <dbReference type="EC" id="2.7.7.7"/>
    </reaction>
</comment>
<evidence type="ECO:0000256" key="9">
    <source>
        <dbReference type="NCBIfam" id="TIGR01128"/>
    </source>
</evidence>
<accession>A0A316IEN6</accession>
<dbReference type="EMBL" id="QGHC01000003">
    <property type="protein sequence ID" value="PWK92077.1"/>
    <property type="molecule type" value="Genomic_DNA"/>
</dbReference>
<proteinExistence type="inferred from homology"/>
<evidence type="ECO:0000256" key="2">
    <source>
        <dbReference type="ARBA" id="ARBA00017703"/>
    </source>
</evidence>
<dbReference type="Gene3D" id="3.40.50.300">
    <property type="entry name" value="P-loop containing nucleotide triphosphate hydrolases"/>
    <property type="match status" value="1"/>
</dbReference>
<dbReference type="InterPro" id="IPR005790">
    <property type="entry name" value="DNA_polIII_delta"/>
</dbReference>
<evidence type="ECO:0000256" key="3">
    <source>
        <dbReference type="ARBA" id="ARBA00022679"/>
    </source>
</evidence>
<evidence type="ECO:0000256" key="8">
    <source>
        <dbReference type="ARBA" id="ARBA00049244"/>
    </source>
</evidence>
<dbReference type="GO" id="GO:0003887">
    <property type="term" value="F:DNA-directed DNA polymerase activity"/>
    <property type="evidence" value="ECO:0007669"/>
    <property type="project" value="UniProtKB-UniRule"/>
</dbReference>
<evidence type="ECO:0000313" key="11">
    <source>
        <dbReference type="EMBL" id="PWK92077.1"/>
    </source>
</evidence>
<dbReference type="PANTHER" id="PTHR34388:SF1">
    <property type="entry name" value="DNA POLYMERASE III SUBUNIT DELTA"/>
    <property type="match status" value="1"/>
</dbReference>
<dbReference type="Proteomes" id="UP000245812">
    <property type="component" value="Unassembled WGS sequence"/>
</dbReference>
<evidence type="ECO:0000256" key="5">
    <source>
        <dbReference type="ARBA" id="ARBA00022705"/>
    </source>
</evidence>
<dbReference type="SUPFAM" id="SSF52540">
    <property type="entry name" value="P-loop containing nucleoside triphosphate hydrolases"/>
    <property type="match status" value="1"/>
</dbReference>
<feature type="domain" description="DNA polymerase III delta N-terminal" evidence="10">
    <location>
        <begin position="21"/>
        <end position="135"/>
    </location>
</feature>